<evidence type="ECO:0000313" key="3">
    <source>
        <dbReference type="Proteomes" id="UP000664132"/>
    </source>
</evidence>
<feature type="region of interest" description="Disordered" evidence="1">
    <location>
        <begin position="65"/>
        <end position="84"/>
    </location>
</feature>
<keyword evidence="3" id="KW-1185">Reference proteome</keyword>
<feature type="compositionally biased region" description="Basic and acidic residues" evidence="1">
    <location>
        <begin position="752"/>
        <end position="761"/>
    </location>
</feature>
<dbReference type="Proteomes" id="UP000664132">
    <property type="component" value="Unassembled WGS sequence"/>
</dbReference>
<feature type="region of interest" description="Disordered" evidence="1">
    <location>
        <begin position="721"/>
        <end position="761"/>
    </location>
</feature>
<feature type="compositionally biased region" description="Basic and acidic residues" evidence="1">
    <location>
        <begin position="1068"/>
        <end position="1078"/>
    </location>
</feature>
<feature type="region of interest" description="Disordered" evidence="1">
    <location>
        <begin position="1056"/>
        <end position="1140"/>
    </location>
</feature>
<feature type="region of interest" description="Disordered" evidence="1">
    <location>
        <begin position="29"/>
        <end position="54"/>
    </location>
</feature>
<gene>
    <name evidence="2" type="ORF">IFR04_006998</name>
</gene>
<accession>A0A8H7TI43</accession>
<reference evidence="2" key="1">
    <citation type="submission" date="2021-02" db="EMBL/GenBank/DDBJ databases">
        <title>Genome sequence Cadophora malorum strain M34.</title>
        <authorList>
            <person name="Stefanovic E."/>
            <person name="Vu D."/>
            <person name="Scully C."/>
            <person name="Dijksterhuis J."/>
            <person name="Roader J."/>
            <person name="Houbraken J."/>
        </authorList>
    </citation>
    <scope>NUCLEOTIDE SEQUENCE</scope>
    <source>
        <strain evidence="2">M34</strain>
    </source>
</reference>
<protein>
    <submittedName>
        <fullName evidence="2">Uncharacterized protein</fullName>
    </submittedName>
</protein>
<feature type="region of interest" description="Disordered" evidence="1">
    <location>
        <begin position="217"/>
        <end position="242"/>
    </location>
</feature>
<feature type="compositionally biased region" description="Basic and acidic residues" evidence="1">
    <location>
        <begin position="218"/>
        <end position="236"/>
    </location>
</feature>
<feature type="compositionally biased region" description="Acidic residues" evidence="1">
    <location>
        <begin position="1079"/>
        <end position="1090"/>
    </location>
</feature>
<evidence type="ECO:0000256" key="1">
    <source>
        <dbReference type="SAM" id="MobiDB-lite"/>
    </source>
</evidence>
<comment type="caution">
    <text evidence="2">The sequence shown here is derived from an EMBL/GenBank/DDBJ whole genome shotgun (WGS) entry which is preliminary data.</text>
</comment>
<evidence type="ECO:0000313" key="2">
    <source>
        <dbReference type="EMBL" id="KAG4419866.1"/>
    </source>
</evidence>
<feature type="compositionally biased region" description="Acidic residues" evidence="1">
    <location>
        <begin position="1103"/>
        <end position="1140"/>
    </location>
</feature>
<sequence>MSTPSQSRDQTMAQERVEVLRDLLDIARVANGPQPPPTITVPKMEPLSGSEAGEQLKPARYTSFTFSEPSSSQRPPLSPTKNKALTSRDVNAIQYFKSQLNEGDTLVYVRFPNGRPVYDSTGFRLSDIHRVHSEKLKAASPMFKEALENDWTQHRCKRRNKLLSGLPEGIKYVLDLTPPEEGDDALALTAELSCSLGIRRWYKSEHTGVATAHGLVGGKDETTIHPADWKENRKSDPPSPEDVQEIIDTAGATAVADTVAEINGVGNADVAFKTALEESKRLSQQKASQESDYTRDYNEKIEVDTLDYCPIRHRTGIERLLQIIEGKDPRLDSAPKVWTLAVLAKHFECHNAVVDYIVTWMIAEPNCKIFEILPEDCLRIGIMLQNEVATRYAFTILVSEEAFRIGTGRSDAANQPNTNYPAGKQVTKFGRARESLDEDTLNLIQHAGRNFHARIEQEVQLLLSPNMNWLHALPEFSKLLQFKDFLERYSTADDSRLQNVKKIINDLMHYIRGRLLWCFYQPLDEAERKNWYDHRNQERHELNGPSTHDMYITLSEHEKVMTRFYWGCMRVLKWQPDNHRCATNLIHDSIWPKTPEITAAEDRAVTAAEAHSIPRVYLSGIRHGVDDLNRNIFKSIRQENFHKGEIPNEAYKVERLLPRTPQAAPTERMDYDYQRAQKNDSWRFRPDAVLFKAEPSSFKPTVTPAEKPGFWKDALKARDDAITTEGSASSPKHAAPSIKSEASDSWLDEPEQEAKPLLDIKPGRSKAWDRLQEISNAFHSSKAAPTVMPPTSPDQISNKNVSWALPTPGQTTEFPVFTRIYEQGDSTTATPNVPRDVDIGPSSPFFNLYTLFNQIDGKIQGVCNSMLSRGEIQNLRPPNCDICDTLLCLGEDEYKYLPLWANGLNDGTGGVFEEAIPPAERGGAMGPGPAYHTGSTVNSSRASTEIDFDGRSSVFGSAVDSDMSGVGGVNTSVGVEDGWSVDHIDRRRDFSETEFLTPSASEDGSVVWVGRDEDEDEEMMMNLPIREKGKGIAFDEEDGPVFVTNEREQAALLAAYSDFGSQSDEIEDKGKGKEKEGDTDMEGVESEESLSDAQKEVVRAVSMDDDDNFFNTPDGDEEFAFESDDEGEETETEDDFEHVG</sequence>
<dbReference type="AlphaFoldDB" id="A0A8H7TI43"/>
<organism evidence="2 3">
    <name type="scientific">Cadophora malorum</name>
    <dbReference type="NCBI Taxonomy" id="108018"/>
    <lineage>
        <taxon>Eukaryota</taxon>
        <taxon>Fungi</taxon>
        <taxon>Dikarya</taxon>
        <taxon>Ascomycota</taxon>
        <taxon>Pezizomycotina</taxon>
        <taxon>Leotiomycetes</taxon>
        <taxon>Helotiales</taxon>
        <taxon>Ploettnerulaceae</taxon>
        <taxon>Cadophora</taxon>
    </lineage>
</organism>
<name>A0A8H7TI43_9HELO</name>
<dbReference type="OrthoDB" id="5371510at2759"/>
<dbReference type="EMBL" id="JAFJYH010000096">
    <property type="protein sequence ID" value="KAG4419866.1"/>
    <property type="molecule type" value="Genomic_DNA"/>
</dbReference>
<proteinExistence type="predicted"/>